<name>A0A246JGB1_9SPHN</name>
<evidence type="ECO:0000256" key="3">
    <source>
        <dbReference type="ARBA" id="ARBA00022989"/>
    </source>
</evidence>
<feature type="transmembrane region" description="Helical" evidence="5">
    <location>
        <begin position="74"/>
        <end position="96"/>
    </location>
</feature>
<evidence type="ECO:0000256" key="5">
    <source>
        <dbReference type="SAM" id="Phobius"/>
    </source>
</evidence>
<feature type="transmembrane region" description="Helical" evidence="5">
    <location>
        <begin position="108"/>
        <end position="129"/>
    </location>
</feature>
<dbReference type="InterPro" id="IPR032808">
    <property type="entry name" value="DoxX"/>
</dbReference>
<comment type="subcellular location">
    <subcellularLocation>
        <location evidence="1">Membrane</location>
        <topology evidence="1">Multi-pass membrane protein</topology>
    </subcellularLocation>
</comment>
<gene>
    <name evidence="6" type="ORF">CDQ91_19005</name>
</gene>
<protein>
    <recommendedName>
        <fullName evidence="8">DoxX family protein</fullName>
    </recommendedName>
</protein>
<dbReference type="OrthoDB" id="8856615at2"/>
<evidence type="ECO:0000313" key="7">
    <source>
        <dbReference type="Proteomes" id="UP000197097"/>
    </source>
</evidence>
<keyword evidence="3 5" id="KW-1133">Transmembrane helix</keyword>
<dbReference type="Pfam" id="PF13564">
    <property type="entry name" value="DoxX_2"/>
    <property type="match status" value="1"/>
</dbReference>
<dbReference type="PANTHER" id="PTHR36974">
    <property type="entry name" value="MEMBRANE PROTEIN-RELATED"/>
    <property type="match status" value="1"/>
</dbReference>
<keyword evidence="2 5" id="KW-0812">Transmembrane</keyword>
<accession>A0A246JGB1</accession>
<dbReference type="EMBL" id="NISJ01000015">
    <property type="protein sequence ID" value="OWQ91642.1"/>
    <property type="molecule type" value="Genomic_DNA"/>
</dbReference>
<organism evidence="6 7">
    <name type="scientific">Sphingopyxis witflariensis</name>
    <dbReference type="NCBI Taxonomy" id="173675"/>
    <lineage>
        <taxon>Bacteria</taxon>
        <taxon>Pseudomonadati</taxon>
        <taxon>Pseudomonadota</taxon>
        <taxon>Alphaproteobacteria</taxon>
        <taxon>Sphingomonadales</taxon>
        <taxon>Sphingomonadaceae</taxon>
        <taxon>Sphingopyxis</taxon>
    </lineage>
</organism>
<evidence type="ECO:0008006" key="8">
    <source>
        <dbReference type="Google" id="ProtNLM"/>
    </source>
</evidence>
<keyword evidence="4 5" id="KW-0472">Membrane</keyword>
<dbReference type="GO" id="GO:0016020">
    <property type="term" value="C:membrane"/>
    <property type="evidence" value="ECO:0007669"/>
    <property type="project" value="UniProtKB-SubCell"/>
</dbReference>
<feature type="transmembrane region" description="Helical" evidence="5">
    <location>
        <begin position="44"/>
        <end position="62"/>
    </location>
</feature>
<dbReference type="Proteomes" id="UP000197097">
    <property type="component" value="Unassembled WGS sequence"/>
</dbReference>
<reference evidence="6 7" key="1">
    <citation type="journal article" date="2002" name="Int. J. Syst. Evol. Microbiol.">
        <title>Sphingopyxis witflariensis sp. nov., isolated from activated sludge.</title>
        <authorList>
            <person name="Kampfer P."/>
            <person name="Witzenberger R."/>
            <person name="Denner E.B."/>
            <person name="Busse H.J."/>
            <person name="Neef A."/>
        </authorList>
    </citation>
    <scope>NUCLEOTIDE SEQUENCE [LARGE SCALE GENOMIC DNA]</scope>
    <source>
        <strain evidence="6 7">DSM 14551</strain>
    </source>
</reference>
<comment type="caution">
    <text evidence="6">The sequence shown here is derived from an EMBL/GenBank/DDBJ whole genome shotgun (WGS) entry which is preliminary data.</text>
</comment>
<dbReference type="PANTHER" id="PTHR36974:SF1">
    <property type="entry name" value="DOXX FAMILY MEMBRANE PROTEIN"/>
    <property type="match status" value="1"/>
</dbReference>
<dbReference type="RefSeq" id="WP_088474296.1">
    <property type="nucleotide sequence ID" value="NZ_NISJ01000015.1"/>
</dbReference>
<keyword evidence="7" id="KW-1185">Reference proteome</keyword>
<proteinExistence type="predicted"/>
<evidence type="ECO:0000313" key="6">
    <source>
        <dbReference type="EMBL" id="OWQ91642.1"/>
    </source>
</evidence>
<sequence length="133" mass="14373">MPLQWRTGLRWLLAVAYGYAGYRHLATPSPFLAITPPWVPMPGAVVAATGVAEIAGAVGLLVPATRKAAGWGLALYALCVWPANFHHAFAAIAVGGETLGWWYHGPRLAAQPLIIWWALWASGAVDWPFGHRH</sequence>
<evidence type="ECO:0000256" key="4">
    <source>
        <dbReference type="ARBA" id="ARBA00023136"/>
    </source>
</evidence>
<dbReference type="AlphaFoldDB" id="A0A246JGB1"/>
<evidence type="ECO:0000256" key="1">
    <source>
        <dbReference type="ARBA" id="ARBA00004141"/>
    </source>
</evidence>
<evidence type="ECO:0000256" key="2">
    <source>
        <dbReference type="ARBA" id="ARBA00022692"/>
    </source>
</evidence>